<proteinExistence type="predicted"/>
<gene>
    <name evidence="4" type="ORF">BRUM_1292</name>
</gene>
<comment type="caution">
    <text evidence="4">The sequence shown here is derived from an EMBL/GenBank/DDBJ whole genome shotgun (WGS) entry which is preliminary data.</text>
</comment>
<dbReference type="Pfam" id="PF00583">
    <property type="entry name" value="Acetyltransf_1"/>
    <property type="match status" value="1"/>
</dbReference>
<dbReference type="GO" id="GO:0016747">
    <property type="term" value="F:acyltransferase activity, transferring groups other than amino-acyl groups"/>
    <property type="evidence" value="ECO:0007669"/>
    <property type="project" value="InterPro"/>
</dbReference>
<dbReference type="Proteomes" id="UP000029078">
    <property type="component" value="Unassembled WGS sequence"/>
</dbReference>
<reference evidence="4 5" key="1">
    <citation type="submission" date="2014-03" db="EMBL/GenBank/DDBJ databases">
        <title>Genomics of Bifidobacteria.</title>
        <authorList>
            <person name="Ventura M."/>
            <person name="Milani C."/>
            <person name="Lugli G.A."/>
        </authorList>
    </citation>
    <scope>NUCLEOTIDE SEQUENCE [LARGE SCALE GENOMIC DNA]</scope>
    <source>
        <strain evidence="4 5">LMG 21811</strain>
    </source>
</reference>
<evidence type="ECO:0000313" key="4">
    <source>
        <dbReference type="EMBL" id="KFI89508.1"/>
    </source>
</evidence>
<keyword evidence="1 4" id="KW-0808">Transferase</keyword>
<sequence>MTFAIQRLAPEDYDEAYALWERTPGMHLHSLNNTYGGISSIIENNPFTCFKAIDEGGHLIATALGATDGRKGYLYHVAVDESHRGQGIGSALIKRVLDTLKARGITTIGLFVAKNYPPAKEFWLKQHFKERHDVEYLDIDL</sequence>
<dbReference type="PANTHER" id="PTHR43877">
    <property type="entry name" value="AMINOALKYLPHOSPHONATE N-ACETYLTRANSFERASE-RELATED-RELATED"/>
    <property type="match status" value="1"/>
</dbReference>
<dbReference type="PROSITE" id="PS51186">
    <property type="entry name" value="GNAT"/>
    <property type="match status" value="1"/>
</dbReference>
<feature type="domain" description="N-acetyltransferase" evidence="3">
    <location>
        <begin position="3"/>
        <end position="141"/>
    </location>
</feature>
<protein>
    <submittedName>
        <fullName evidence="4">Acetyltransferase, GNAT family</fullName>
    </submittedName>
</protein>
<accession>A0A087D1V8</accession>
<evidence type="ECO:0000259" key="3">
    <source>
        <dbReference type="PROSITE" id="PS51186"/>
    </source>
</evidence>
<dbReference type="eggNOG" id="COG0456">
    <property type="taxonomic scope" value="Bacteria"/>
</dbReference>
<dbReference type="SUPFAM" id="SSF55729">
    <property type="entry name" value="Acyl-CoA N-acyltransferases (Nat)"/>
    <property type="match status" value="1"/>
</dbReference>
<dbReference type="AlphaFoldDB" id="A0A087D1V8"/>
<dbReference type="RefSeq" id="WP_026646337.1">
    <property type="nucleotide sequence ID" value="NZ_JGZL01000008.1"/>
</dbReference>
<dbReference type="PANTHER" id="PTHR43877:SF2">
    <property type="entry name" value="AMINOALKYLPHOSPHONATE N-ACETYLTRANSFERASE-RELATED"/>
    <property type="match status" value="1"/>
</dbReference>
<evidence type="ECO:0000256" key="2">
    <source>
        <dbReference type="ARBA" id="ARBA00023315"/>
    </source>
</evidence>
<dbReference type="Gene3D" id="3.40.630.30">
    <property type="match status" value="1"/>
</dbReference>
<evidence type="ECO:0000313" key="5">
    <source>
        <dbReference type="Proteomes" id="UP000029078"/>
    </source>
</evidence>
<evidence type="ECO:0000256" key="1">
    <source>
        <dbReference type="ARBA" id="ARBA00022679"/>
    </source>
</evidence>
<keyword evidence="5" id="KW-1185">Reference proteome</keyword>
<dbReference type="InterPro" id="IPR050832">
    <property type="entry name" value="Bact_Acetyltransf"/>
</dbReference>
<dbReference type="STRING" id="78346.BRUM_1292"/>
<dbReference type="InterPro" id="IPR000182">
    <property type="entry name" value="GNAT_dom"/>
</dbReference>
<dbReference type="InterPro" id="IPR016181">
    <property type="entry name" value="Acyl_CoA_acyltransferase"/>
</dbReference>
<dbReference type="CDD" id="cd04301">
    <property type="entry name" value="NAT_SF"/>
    <property type="match status" value="1"/>
</dbReference>
<keyword evidence="2" id="KW-0012">Acyltransferase</keyword>
<organism evidence="4 5">
    <name type="scientific">Bifidobacterium ruminantium</name>
    <dbReference type="NCBI Taxonomy" id="78346"/>
    <lineage>
        <taxon>Bacteria</taxon>
        <taxon>Bacillati</taxon>
        <taxon>Actinomycetota</taxon>
        <taxon>Actinomycetes</taxon>
        <taxon>Bifidobacteriales</taxon>
        <taxon>Bifidobacteriaceae</taxon>
        <taxon>Bifidobacterium</taxon>
    </lineage>
</organism>
<dbReference type="EMBL" id="JGZL01000008">
    <property type="protein sequence ID" value="KFI89508.1"/>
    <property type="molecule type" value="Genomic_DNA"/>
</dbReference>
<name>A0A087D1V8_BIFRU</name>